<dbReference type="Proteomes" id="UP000662373">
    <property type="component" value="Unassembled WGS sequence"/>
</dbReference>
<feature type="chain" id="PRO_5036714643" evidence="1">
    <location>
        <begin position="22"/>
        <end position="237"/>
    </location>
</feature>
<dbReference type="RefSeq" id="WP_199603012.1">
    <property type="nucleotide sequence ID" value="NZ_JAEHJZ010000052.1"/>
</dbReference>
<accession>A0A934KNS4</accession>
<sequence>MKKSILLIVALVMVSTIQAQKKIKGNGNVTSVTRTTSDYDAVSFAGAFDYVLVAGTEGKIVLEGEENLLQYISTKVKNGTLVVKTEDRVNLQSTKNRSIKITVPFKAINAVALAGSGNLWTENTISEERLKISLAGSGDAKLKVSATSIKVSVAGSGELVLTGKTNSLDVDLAGSGEFRGFNLDAHDADVSIAGSGKIELVCNGHLKARVTGSGDVRYKGSPKTADSKVTGSGTISN</sequence>
<dbReference type="Gene3D" id="2.160.20.120">
    <property type="match status" value="1"/>
</dbReference>
<feature type="signal peptide" evidence="1">
    <location>
        <begin position="1"/>
        <end position="21"/>
    </location>
</feature>
<evidence type="ECO:0000313" key="4">
    <source>
        <dbReference type="Proteomes" id="UP000662373"/>
    </source>
</evidence>
<dbReference type="EMBL" id="JAEHJZ010000052">
    <property type="protein sequence ID" value="MBJ7882726.1"/>
    <property type="molecule type" value="Genomic_DNA"/>
</dbReference>
<organism evidence="3 4">
    <name type="scientific">Gelidibacter salicanalis</name>
    <dbReference type="NCBI Taxonomy" id="291193"/>
    <lineage>
        <taxon>Bacteria</taxon>
        <taxon>Pseudomonadati</taxon>
        <taxon>Bacteroidota</taxon>
        <taxon>Flavobacteriia</taxon>
        <taxon>Flavobacteriales</taxon>
        <taxon>Flavobacteriaceae</taxon>
        <taxon>Gelidibacter</taxon>
    </lineage>
</organism>
<dbReference type="AlphaFoldDB" id="A0A934KNS4"/>
<evidence type="ECO:0000313" key="3">
    <source>
        <dbReference type="EMBL" id="MBJ7882726.1"/>
    </source>
</evidence>
<name>A0A934KNS4_9FLAO</name>
<dbReference type="PANTHER" id="PTHR39200:SF1">
    <property type="entry name" value="AUTO-TRANSPORTER ADHESIN HEAD GIN DOMAIN-CONTAINING PROTEIN-RELATED"/>
    <property type="match status" value="1"/>
</dbReference>
<proteinExistence type="predicted"/>
<evidence type="ECO:0000259" key="2">
    <source>
        <dbReference type="Pfam" id="PF10988"/>
    </source>
</evidence>
<dbReference type="InterPro" id="IPR021255">
    <property type="entry name" value="DUF2807"/>
</dbReference>
<dbReference type="Pfam" id="PF10988">
    <property type="entry name" value="DUF2807"/>
    <property type="match status" value="1"/>
</dbReference>
<feature type="domain" description="Putative auto-transporter adhesin head GIN" evidence="2">
    <location>
        <begin position="38"/>
        <end position="222"/>
    </location>
</feature>
<comment type="caution">
    <text evidence="3">The sequence shown here is derived from an EMBL/GenBank/DDBJ whole genome shotgun (WGS) entry which is preliminary data.</text>
</comment>
<dbReference type="PANTHER" id="PTHR39200">
    <property type="entry name" value="HYPOTHETICAL EXPORTED PROTEIN"/>
    <property type="match status" value="1"/>
</dbReference>
<evidence type="ECO:0000256" key="1">
    <source>
        <dbReference type="SAM" id="SignalP"/>
    </source>
</evidence>
<protein>
    <submittedName>
        <fullName evidence="3">DUF2807 domain-containing protein</fullName>
    </submittedName>
</protein>
<keyword evidence="1" id="KW-0732">Signal</keyword>
<keyword evidence="4" id="KW-1185">Reference proteome</keyword>
<gene>
    <name evidence="3" type="ORF">JEM65_18990</name>
</gene>
<reference evidence="3 4" key="1">
    <citation type="submission" date="2020-09" db="EMBL/GenBank/DDBJ databases">
        <title>Draft genome of Gelidibacter salicanalis PAMC21136.</title>
        <authorList>
            <person name="Park H."/>
        </authorList>
    </citation>
    <scope>NUCLEOTIDE SEQUENCE [LARGE SCALE GENOMIC DNA]</scope>
    <source>
        <strain evidence="3 4">PAMC21136</strain>
    </source>
</reference>